<sequence>MSVLIVLLTFAFATRSNAELSPQAWNLISFFVPLVPAFLLSGSAILKWRSPGALMASFGGSVAVFFFGVMLLQSKGLSTPRLSLYRVYMQDTEDPARILHAEVFGVNAADSGVDYFLTEDHHVLVVSYPPNTSSIEMRLELPNDKRAKCNIAYSRNAQSVVYVGEGDDATCKLIHAGE</sequence>
<keyword evidence="1" id="KW-1133">Transmembrane helix</keyword>
<keyword evidence="1" id="KW-0472">Membrane</keyword>
<protein>
    <submittedName>
        <fullName evidence="2">Uncharacterized protein</fullName>
    </submittedName>
</protein>
<evidence type="ECO:0000256" key="1">
    <source>
        <dbReference type="SAM" id="Phobius"/>
    </source>
</evidence>
<gene>
    <name evidence="2" type="ORF">ENSA7_80040</name>
</gene>
<evidence type="ECO:0000313" key="2">
    <source>
        <dbReference type="EMBL" id="PRP93576.1"/>
    </source>
</evidence>
<evidence type="ECO:0000313" key="3">
    <source>
        <dbReference type="Proteomes" id="UP000238823"/>
    </source>
</evidence>
<dbReference type="EMBL" id="PVNL01000147">
    <property type="protein sequence ID" value="PRP93576.1"/>
    <property type="molecule type" value="Genomic_DNA"/>
</dbReference>
<comment type="caution">
    <text evidence="2">The sequence shown here is derived from an EMBL/GenBank/DDBJ whole genome shotgun (WGS) entry which is preliminary data.</text>
</comment>
<dbReference type="RefSeq" id="WP_106094755.1">
    <property type="nucleotide sequence ID" value="NZ_PVNL01000147.1"/>
</dbReference>
<dbReference type="AlphaFoldDB" id="A0A2S9XL20"/>
<feature type="transmembrane region" description="Helical" evidence="1">
    <location>
        <begin position="28"/>
        <end position="46"/>
    </location>
</feature>
<name>A0A2S9XL20_9BACT</name>
<keyword evidence="1" id="KW-0812">Transmembrane</keyword>
<feature type="transmembrane region" description="Helical" evidence="1">
    <location>
        <begin position="53"/>
        <end position="72"/>
    </location>
</feature>
<proteinExistence type="predicted"/>
<organism evidence="2 3">
    <name type="scientific">Enhygromyxa salina</name>
    <dbReference type="NCBI Taxonomy" id="215803"/>
    <lineage>
        <taxon>Bacteria</taxon>
        <taxon>Pseudomonadati</taxon>
        <taxon>Myxococcota</taxon>
        <taxon>Polyangia</taxon>
        <taxon>Nannocystales</taxon>
        <taxon>Nannocystaceae</taxon>
        <taxon>Enhygromyxa</taxon>
    </lineage>
</organism>
<reference evidence="2 3" key="1">
    <citation type="submission" date="2018-03" db="EMBL/GenBank/DDBJ databases">
        <title>Draft Genome Sequences of the Obligatory Marine Myxobacteria Enhygromyxa salina SWB007.</title>
        <authorList>
            <person name="Poehlein A."/>
            <person name="Moghaddam J.A."/>
            <person name="Harms H."/>
            <person name="Alanjari M."/>
            <person name="Koenig G.M."/>
            <person name="Daniel R."/>
            <person name="Schaeberle T.F."/>
        </authorList>
    </citation>
    <scope>NUCLEOTIDE SEQUENCE [LARGE SCALE GENOMIC DNA]</scope>
    <source>
        <strain evidence="2 3">SWB007</strain>
    </source>
</reference>
<dbReference type="Proteomes" id="UP000238823">
    <property type="component" value="Unassembled WGS sequence"/>
</dbReference>
<accession>A0A2S9XL20</accession>